<sequence length="79" mass="8238">MSAGSSGSAGDAEMWQESLARVVPAIVVVRVLSVGPFDSESAGYGKATGFVVDKARGIILTNRHVVTPEGRGREQDGFC</sequence>
<dbReference type="InterPro" id="IPR043504">
    <property type="entry name" value="Peptidase_S1_PA_chymotrypsin"/>
</dbReference>
<dbReference type="InParanoid" id="D8LSS9"/>
<reference evidence="2 3" key="1">
    <citation type="journal article" date="2010" name="Nature">
        <title>The Ectocarpus genome and the independent evolution of multicellularity in brown algae.</title>
        <authorList>
            <person name="Cock J.M."/>
            <person name="Sterck L."/>
            <person name="Rouze P."/>
            <person name="Scornet D."/>
            <person name="Allen A.E."/>
            <person name="Amoutzias G."/>
            <person name="Anthouard V."/>
            <person name="Artiguenave F."/>
            <person name="Aury J.M."/>
            <person name="Badger J.H."/>
            <person name="Beszteri B."/>
            <person name="Billiau K."/>
            <person name="Bonnet E."/>
            <person name="Bothwell J.H."/>
            <person name="Bowler C."/>
            <person name="Boyen C."/>
            <person name="Brownlee C."/>
            <person name="Carrano C.J."/>
            <person name="Charrier B."/>
            <person name="Cho G.Y."/>
            <person name="Coelho S.M."/>
            <person name="Collen J."/>
            <person name="Corre E."/>
            <person name="Da Silva C."/>
            <person name="Delage L."/>
            <person name="Delaroque N."/>
            <person name="Dittami S.M."/>
            <person name="Doulbeau S."/>
            <person name="Elias M."/>
            <person name="Farnham G."/>
            <person name="Gachon C.M."/>
            <person name="Gschloessl B."/>
            <person name="Heesch S."/>
            <person name="Jabbari K."/>
            <person name="Jubin C."/>
            <person name="Kawai H."/>
            <person name="Kimura K."/>
            <person name="Kloareg B."/>
            <person name="Kupper F.C."/>
            <person name="Lang D."/>
            <person name="Le Bail A."/>
            <person name="Leblanc C."/>
            <person name="Lerouge P."/>
            <person name="Lohr M."/>
            <person name="Lopez P.J."/>
            <person name="Martens C."/>
            <person name="Maumus F."/>
            <person name="Michel G."/>
            <person name="Miranda-Saavedra D."/>
            <person name="Morales J."/>
            <person name="Moreau H."/>
            <person name="Motomura T."/>
            <person name="Nagasato C."/>
            <person name="Napoli C.A."/>
            <person name="Nelson D.R."/>
            <person name="Nyvall-Collen P."/>
            <person name="Peters A.F."/>
            <person name="Pommier C."/>
            <person name="Potin P."/>
            <person name="Poulain J."/>
            <person name="Quesneville H."/>
            <person name="Read B."/>
            <person name="Rensing S.A."/>
            <person name="Ritter A."/>
            <person name="Rousvoal S."/>
            <person name="Samanta M."/>
            <person name="Samson G."/>
            <person name="Schroeder D.C."/>
            <person name="Segurens B."/>
            <person name="Strittmatter M."/>
            <person name="Tonon T."/>
            <person name="Tregear J.W."/>
            <person name="Valentin K."/>
            <person name="von Dassow P."/>
            <person name="Yamagishi T."/>
            <person name="Van de Peer Y."/>
            <person name="Wincker P."/>
        </authorList>
    </citation>
    <scope>NUCLEOTIDE SEQUENCE [LARGE SCALE GENOMIC DNA]</scope>
    <source>
        <strain evidence="3">Ec32 / CCAP1310/4</strain>
    </source>
</reference>
<dbReference type="SUPFAM" id="SSF50494">
    <property type="entry name" value="Trypsin-like serine proteases"/>
    <property type="match status" value="1"/>
</dbReference>
<dbReference type="InterPro" id="IPR009003">
    <property type="entry name" value="Peptidase_S1_PA"/>
</dbReference>
<evidence type="ECO:0000313" key="2">
    <source>
        <dbReference type="EMBL" id="CBN75279.1"/>
    </source>
</evidence>
<dbReference type="STRING" id="2880.D8LSS9"/>
<keyword evidence="3" id="KW-1185">Reference proteome</keyword>
<dbReference type="eggNOG" id="KOG1421">
    <property type="taxonomic scope" value="Eukaryota"/>
</dbReference>
<dbReference type="EMBL" id="FN648992">
    <property type="protein sequence ID" value="CBN75279.1"/>
    <property type="molecule type" value="Genomic_DNA"/>
</dbReference>
<evidence type="ECO:0000256" key="1">
    <source>
        <dbReference type="ARBA" id="ARBA00023026"/>
    </source>
</evidence>
<evidence type="ECO:0000313" key="3">
    <source>
        <dbReference type="Proteomes" id="UP000002630"/>
    </source>
</evidence>
<accession>D8LSS9</accession>
<keyword evidence="1" id="KW-0843">Virulence</keyword>
<dbReference type="AlphaFoldDB" id="D8LSS9"/>
<proteinExistence type="predicted"/>
<dbReference type="PANTHER" id="PTHR46366:SF1">
    <property type="entry name" value="PDZ DOMAIN-CONTAINING PROTEIN C1685.05"/>
    <property type="match status" value="1"/>
</dbReference>
<dbReference type="EMBL" id="FN649735">
    <property type="protein sequence ID" value="CBN75279.1"/>
    <property type="molecule type" value="Genomic_DNA"/>
</dbReference>
<protein>
    <submittedName>
        <fullName evidence="2">Protein binding protein, putative</fullName>
    </submittedName>
</protein>
<dbReference type="OrthoDB" id="76706at2759"/>
<dbReference type="Proteomes" id="UP000002630">
    <property type="component" value="Linkage Group LG10"/>
</dbReference>
<dbReference type="PANTHER" id="PTHR46366">
    <property type="entry name" value="PRO-APOPTOTIC SERINE PROTEASE NMA111"/>
    <property type="match status" value="1"/>
</dbReference>
<gene>
    <name evidence="2" type="ORF">Esi_0076_0089</name>
</gene>
<organism evidence="2 3">
    <name type="scientific">Ectocarpus siliculosus</name>
    <name type="common">Brown alga</name>
    <name type="synonym">Conferva siliculosa</name>
    <dbReference type="NCBI Taxonomy" id="2880"/>
    <lineage>
        <taxon>Eukaryota</taxon>
        <taxon>Sar</taxon>
        <taxon>Stramenopiles</taxon>
        <taxon>Ochrophyta</taxon>
        <taxon>PX clade</taxon>
        <taxon>Phaeophyceae</taxon>
        <taxon>Ectocarpales</taxon>
        <taxon>Ectocarpaceae</taxon>
        <taxon>Ectocarpus</taxon>
    </lineage>
</organism>
<name>D8LSS9_ECTSI</name>
<dbReference type="Gene3D" id="2.40.10.10">
    <property type="entry name" value="Trypsin-like serine proteases"/>
    <property type="match status" value="1"/>
</dbReference>